<proteinExistence type="inferred from homology"/>
<evidence type="ECO:0000256" key="4">
    <source>
        <dbReference type="ARBA" id="ARBA00023186"/>
    </source>
</evidence>
<dbReference type="RefSeq" id="WP_378418591.1">
    <property type="nucleotide sequence ID" value="NZ_JBHSFO010000009.1"/>
</dbReference>
<dbReference type="Pfam" id="PF14011">
    <property type="entry name" value="ESX-1_EspG"/>
    <property type="match status" value="1"/>
</dbReference>
<evidence type="ECO:0000256" key="2">
    <source>
        <dbReference type="ARBA" id="ARBA00006411"/>
    </source>
</evidence>
<gene>
    <name evidence="5" type="ORF">ACFO6S_16000</name>
</gene>
<keyword evidence="3" id="KW-0963">Cytoplasm</keyword>
<dbReference type="InterPro" id="IPR025734">
    <property type="entry name" value="EspG"/>
</dbReference>
<comment type="caution">
    <text evidence="5">The sequence shown here is derived from an EMBL/GenBank/DDBJ whole genome shotgun (WGS) entry which is preliminary data.</text>
</comment>
<dbReference type="Proteomes" id="UP001595914">
    <property type="component" value="Unassembled WGS sequence"/>
</dbReference>
<protein>
    <submittedName>
        <fullName evidence="5">ESX secretion-associated protein EspG</fullName>
    </submittedName>
</protein>
<evidence type="ECO:0000313" key="6">
    <source>
        <dbReference type="Proteomes" id="UP001595914"/>
    </source>
</evidence>
<dbReference type="EMBL" id="JBHSFO010000009">
    <property type="protein sequence ID" value="MFC4605201.1"/>
    <property type="molecule type" value="Genomic_DNA"/>
</dbReference>
<keyword evidence="4" id="KW-0143">Chaperone</keyword>
<keyword evidence="6" id="KW-1185">Reference proteome</keyword>
<name>A0ABV9FT76_9NOCA</name>
<organism evidence="5 6">
    <name type="scientific">Rhodococcus kronopolitis</name>
    <dbReference type="NCBI Taxonomy" id="1460226"/>
    <lineage>
        <taxon>Bacteria</taxon>
        <taxon>Bacillati</taxon>
        <taxon>Actinomycetota</taxon>
        <taxon>Actinomycetes</taxon>
        <taxon>Mycobacteriales</taxon>
        <taxon>Nocardiaceae</taxon>
        <taxon>Rhodococcus</taxon>
    </lineage>
</organism>
<comment type="similarity">
    <text evidence="2">Belongs to the EspG family.</text>
</comment>
<comment type="subcellular location">
    <subcellularLocation>
        <location evidence="1">Cytoplasm</location>
    </subcellularLocation>
</comment>
<evidence type="ECO:0000256" key="1">
    <source>
        <dbReference type="ARBA" id="ARBA00004496"/>
    </source>
</evidence>
<accession>A0ABV9FT76</accession>
<evidence type="ECO:0000256" key="3">
    <source>
        <dbReference type="ARBA" id="ARBA00022490"/>
    </source>
</evidence>
<evidence type="ECO:0000313" key="5">
    <source>
        <dbReference type="EMBL" id="MFC4605201.1"/>
    </source>
</evidence>
<sequence>MSRGSWQLSALEFAVLWERLGRDRLPYPFRFRGTAGTLAQFQAQRAEAARRVLARIDEPMYEALTALAEPAVRIELCGLHGDRFESMVRVHAGIRCGWATVAVQQPGSDPHAGADVRLTVVPACDVGTAVVRAVPPVSPGRHPAVSVPRVPSLARRGTVMSPAARRPGGDRREEFFTRPRTGLGEVTVFAGPAYDNRPGGDGDGFHWIDLAEDGRYLVHGAETVHARPAGHADLAAQLLPLVAAAEAARLSH</sequence>
<reference evidence="6" key="1">
    <citation type="journal article" date="2019" name="Int. J. Syst. Evol. Microbiol.">
        <title>The Global Catalogue of Microorganisms (GCM) 10K type strain sequencing project: providing services to taxonomists for standard genome sequencing and annotation.</title>
        <authorList>
            <consortium name="The Broad Institute Genomics Platform"/>
            <consortium name="The Broad Institute Genome Sequencing Center for Infectious Disease"/>
            <person name="Wu L."/>
            <person name="Ma J."/>
        </authorList>
    </citation>
    <scope>NUCLEOTIDE SEQUENCE [LARGE SCALE GENOMIC DNA]</scope>
    <source>
        <strain evidence="6">CCUG 54520</strain>
    </source>
</reference>